<accession>A0ABD2AHB8</accession>
<organism evidence="2 3">
    <name type="scientific">Vespula squamosa</name>
    <name type="common">Southern yellow jacket</name>
    <name type="synonym">Wasp</name>
    <dbReference type="NCBI Taxonomy" id="30214"/>
    <lineage>
        <taxon>Eukaryota</taxon>
        <taxon>Metazoa</taxon>
        <taxon>Ecdysozoa</taxon>
        <taxon>Arthropoda</taxon>
        <taxon>Hexapoda</taxon>
        <taxon>Insecta</taxon>
        <taxon>Pterygota</taxon>
        <taxon>Neoptera</taxon>
        <taxon>Endopterygota</taxon>
        <taxon>Hymenoptera</taxon>
        <taxon>Apocrita</taxon>
        <taxon>Aculeata</taxon>
        <taxon>Vespoidea</taxon>
        <taxon>Vespidae</taxon>
        <taxon>Vespinae</taxon>
        <taxon>Vespula</taxon>
    </lineage>
</organism>
<feature type="compositionally biased region" description="Basic residues" evidence="1">
    <location>
        <begin position="107"/>
        <end position="118"/>
    </location>
</feature>
<dbReference type="Proteomes" id="UP001607302">
    <property type="component" value="Unassembled WGS sequence"/>
</dbReference>
<comment type="caution">
    <text evidence="2">The sequence shown here is derived from an EMBL/GenBank/DDBJ whole genome shotgun (WGS) entry which is preliminary data.</text>
</comment>
<gene>
    <name evidence="2" type="ORF">V1478_010290</name>
</gene>
<feature type="compositionally biased region" description="Basic residues" evidence="1">
    <location>
        <begin position="1"/>
        <end position="15"/>
    </location>
</feature>
<evidence type="ECO:0000313" key="2">
    <source>
        <dbReference type="EMBL" id="KAL2720024.1"/>
    </source>
</evidence>
<feature type="compositionally biased region" description="Basic and acidic residues" evidence="1">
    <location>
        <begin position="62"/>
        <end position="86"/>
    </location>
</feature>
<proteinExistence type="predicted"/>
<keyword evidence="3" id="KW-1185">Reference proteome</keyword>
<feature type="region of interest" description="Disordered" evidence="1">
    <location>
        <begin position="51"/>
        <end position="132"/>
    </location>
</feature>
<feature type="region of interest" description="Disordered" evidence="1">
    <location>
        <begin position="1"/>
        <end position="37"/>
    </location>
</feature>
<reference evidence="2 3" key="1">
    <citation type="journal article" date="2024" name="Ann. Entomol. Soc. Am.">
        <title>Genomic analyses of the southern and eastern yellowjacket wasps (Hymenoptera: Vespidae) reveal evolutionary signatures of social life.</title>
        <authorList>
            <person name="Catto M.A."/>
            <person name="Caine P.B."/>
            <person name="Orr S.E."/>
            <person name="Hunt B.G."/>
            <person name="Goodisman M.A.D."/>
        </authorList>
    </citation>
    <scope>NUCLEOTIDE SEQUENCE [LARGE SCALE GENOMIC DNA]</scope>
    <source>
        <strain evidence="2">233</strain>
        <tissue evidence="2">Head and thorax</tissue>
    </source>
</reference>
<protein>
    <submittedName>
        <fullName evidence="2">Uncharacterized protein</fullName>
    </submittedName>
</protein>
<evidence type="ECO:0000256" key="1">
    <source>
        <dbReference type="SAM" id="MobiDB-lite"/>
    </source>
</evidence>
<dbReference type="AlphaFoldDB" id="A0ABD2AHB8"/>
<name>A0ABD2AHB8_VESSQ</name>
<evidence type="ECO:0000313" key="3">
    <source>
        <dbReference type="Proteomes" id="UP001607302"/>
    </source>
</evidence>
<dbReference type="EMBL" id="JAUDFV010000147">
    <property type="protein sequence ID" value="KAL2720024.1"/>
    <property type="molecule type" value="Genomic_DNA"/>
</dbReference>
<sequence length="132" mass="15441">MAKNRGRSSKHYRHRASPDCNTVASFDSSSSESRGGLNRYYRQAWENLHETTGHKMNHPALQRKETLDEPGYRENYRGNNTERDGSELVVSDVAAYPSSKHASVSDKKRHHHHHHHHHNSPEWRQSQSHHRY</sequence>